<keyword evidence="5" id="KW-1185">Reference proteome</keyword>
<feature type="chain" id="PRO_5021982265" description="SCP domain-containing protein" evidence="2">
    <location>
        <begin position="27"/>
        <end position="408"/>
    </location>
</feature>
<dbReference type="EMBL" id="VCGU01000459">
    <property type="protein sequence ID" value="TRY61515.1"/>
    <property type="molecule type" value="Genomic_DNA"/>
</dbReference>
<evidence type="ECO:0000313" key="4">
    <source>
        <dbReference type="EMBL" id="TRY61515.1"/>
    </source>
</evidence>
<dbReference type="Gene3D" id="1.10.10.740">
    <property type="entry name" value="Crisp domain"/>
    <property type="match status" value="1"/>
</dbReference>
<proteinExistence type="predicted"/>
<dbReference type="STRING" id="6832.A0A553N7U4"/>
<keyword evidence="2" id="KW-0732">Signal</keyword>
<dbReference type="SUPFAM" id="SSF57546">
    <property type="entry name" value="Crisp domain-like"/>
    <property type="match status" value="1"/>
</dbReference>
<dbReference type="PRINTS" id="PR00838">
    <property type="entry name" value="V5ALLERGEN"/>
</dbReference>
<evidence type="ECO:0000259" key="3">
    <source>
        <dbReference type="SMART" id="SM00198"/>
    </source>
</evidence>
<dbReference type="InterPro" id="IPR018244">
    <property type="entry name" value="Allrgn_V5/Tpx1_CS"/>
</dbReference>
<dbReference type="Pfam" id="PF08562">
    <property type="entry name" value="Crisp"/>
    <property type="match status" value="1"/>
</dbReference>
<dbReference type="PRINTS" id="PR00837">
    <property type="entry name" value="V5TPXLIKE"/>
</dbReference>
<dbReference type="InterPro" id="IPR042076">
    <property type="entry name" value="Crisp-like_dom"/>
</dbReference>
<dbReference type="InterPro" id="IPR035940">
    <property type="entry name" value="CAP_sf"/>
</dbReference>
<dbReference type="AlphaFoldDB" id="A0A553N7U4"/>
<dbReference type="SMART" id="SM00198">
    <property type="entry name" value="SCP"/>
    <property type="match status" value="1"/>
</dbReference>
<dbReference type="Gene3D" id="3.40.33.10">
    <property type="entry name" value="CAP"/>
    <property type="match status" value="1"/>
</dbReference>
<feature type="compositionally biased region" description="Polar residues" evidence="1">
    <location>
        <begin position="340"/>
        <end position="354"/>
    </location>
</feature>
<reference evidence="4 5" key="1">
    <citation type="journal article" date="2018" name="Nat. Ecol. Evol.">
        <title>Genomic signatures of mitonuclear coevolution across populations of Tigriopus californicus.</title>
        <authorList>
            <person name="Barreto F.S."/>
            <person name="Watson E.T."/>
            <person name="Lima T.G."/>
            <person name="Willett C.S."/>
            <person name="Edmands S."/>
            <person name="Li W."/>
            <person name="Burton R.S."/>
        </authorList>
    </citation>
    <scope>NUCLEOTIDE SEQUENCE [LARGE SCALE GENOMIC DNA]</scope>
    <source>
        <strain evidence="4 5">San Diego</strain>
    </source>
</reference>
<gene>
    <name evidence="4" type="ORF">TCAL_11810</name>
</gene>
<name>A0A553N7U4_TIGCA</name>
<dbReference type="SUPFAM" id="SSF55797">
    <property type="entry name" value="PR-1-like"/>
    <property type="match status" value="1"/>
</dbReference>
<dbReference type="PROSITE" id="PS01010">
    <property type="entry name" value="CRISP_2"/>
    <property type="match status" value="1"/>
</dbReference>
<evidence type="ECO:0000256" key="2">
    <source>
        <dbReference type="SAM" id="SignalP"/>
    </source>
</evidence>
<feature type="region of interest" description="Disordered" evidence="1">
    <location>
        <begin position="252"/>
        <end position="354"/>
    </location>
</feature>
<dbReference type="Proteomes" id="UP000318571">
    <property type="component" value="Chromosome 8"/>
</dbReference>
<evidence type="ECO:0000256" key="1">
    <source>
        <dbReference type="SAM" id="MobiDB-lite"/>
    </source>
</evidence>
<dbReference type="OrthoDB" id="337038at2759"/>
<feature type="compositionally biased region" description="Basic residues" evidence="1">
    <location>
        <begin position="252"/>
        <end position="261"/>
    </location>
</feature>
<dbReference type="PANTHER" id="PTHR10334">
    <property type="entry name" value="CYSTEINE-RICH SECRETORY PROTEIN-RELATED"/>
    <property type="match status" value="1"/>
</dbReference>
<dbReference type="InterPro" id="IPR001283">
    <property type="entry name" value="CRISP-related"/>
</dbReference>
<dbReference type="PROSITE" id="PS01009">
    <property type="entry name" value="CRISP_1"/>
    <property type="match status" value="1"/>
</dbReference>
<dbReference type="GO" id="GO:0005576">
    <property type="term" value="C:extracellular region"/>
    <property type="evidence" value="ECO:0007669"/>
    <property type="project" value="InterPro"/>
</dbReference>
<feature type="compositionally biased region" description="Basic residues" evidence="1">
    <location>
        <begin position="301"/>
        <end position="326"/>
    </location>
</feature>
<sequence>MDRIIGWPSYWLLSWVIFILMQETGSEFRTWKYDRQPNISHRQMSLSQIRTDRPQIQRLIVRIHNHFRSRVDPTASNMLEMSWDDEAAQDAERWSNECLVLQHDNTTGRWVDKFGSCGQNIFISSELVPWLFAVETWWLEKDLFQYGNDSNNLHAIGHYTQLVWASTHRVGCGVNQCTMVEKDKNGKVLTRNKKYFLYVCNYCPIGNFMDRLGLPYQKGTPCSSCKSHCNNLNNHMGRAKSLETDMRNKNIRHGRGAKSFHRVGQTKASKAKYNMRKNRRSSSWRRHRRRRGRSSSGNRILRGRFKSKKSRVRRRRHKKYASKHRSPIAIPRHEEHPPFSSVTGKKSDSESPQGLCTNSCPVADQWVNCRELAKAWRVWLCHEKGTKKGQERWANCKATCICHGKITN</sequence>
<feature type="compositionally biased region" description="Basic residues" evidence="1">
    <location>
        <begin position="269"/>
        <end position="293"/>
    </location>
</feature>
<comment type="caution">
    <text evidence="4">The sequence shown here is derived from an EMBL/GenBank/DDBJ whole genome shotgun (WGS) entry which is preliminary data.</text>
</comment>
<feature type="domain" description="SCP" evidence="3">
    <location>
        <begin position="55"/>
        <end position="210"/>
    </location>
</feature>
<protein>
    <recommendedName>
        <fullName evidence="3">SCP domain-containing protein</fullName>
    </recommendedName>
</protein>
<evidence type="ECO:0000313" key="5">
    <source>
        <dbReference type="Proteomes" id="UP000318571"/>
    </source>
</evidence>
<accession>A0A553N7U4</accession>
<dbReference type="InterPro" id="IPR013871">
    <property type="entry name" value="Cysteine_rich_secretory"/>
</dbReference>
<feature type="signal peptide" evidence="2">
    <location>
        <begin position="1"/>
        <end position="26"/>
    </location>
</feature>
<organism evidence="4 5">
    <name type="scientific">Tigriopus californicus</name>
    <name type="common">Marine copepod</name>
    <dbReference type="NCBI Taxonomy" id="6832"/>
    <lineage>
        <taxon>Eukaryota</taxon>
        <taxon>Metazoa</taxon>
        <taxon>Ecdysozoa</taxon>
        <taxon>Arthropoda</taxon>
        <taxon>Crustacea</taxon>
        <taxon>Multicrustacea</taxon>
        <taxon>Hexanauplia</taxon>
        <taxon>Copepoda</taxon>
        <taxon>Harpacticoida</taxon>
        <taxon>Harpacticidae</taxon>
        <taxon>Tigriopus</taxon>
    </lineage>
</organism>
<dbReference type="Pfam" id="PF00188">
    <property type="entry name" value="CAP"/>
    <property type="match status" value="1"/>
</dbReference>
<dbReference type="InterPro" id="IPR002413">
    <property type="entry name" value="V5_allergen-like"/>
</dbReference>
<dbReference type="InterPro" id="IPR014044">
    <property type="entry name" value="CAP_dom"/>
</dbReference>